<protein>
    <recommendedName>
        <fullName evidence="3 7">Argininosuccinate lyase</fullName>
        <shortName evidence="7">ASAL</shortName>
        <ecNumber evidence="3 7">4.3.2.1</ecNumber>
    </recommendedName>
    <alternativeName>
        <fullName evidence="7">Arginosuccinase</fullName>
    </alternativeName>
</protein>
<dbReference type="FunFam" id="1.10.40.30:FF:000001">
    <property type="entry name" value="Argininosuccinate lyase"/>
    <property type="match status" value="1"/>
</dbReference>
<dbReference type="NCBIfam" id="TIGR00838">
    <property type="entry name" value="argH"/>
    <property type="match status" value="1"/>
</dbReference>
<dbReference type="GO" id="GO:0042450">
    <property type="term" value="P:L-arginine biosynthetic process via ornithine"/>
    <property type="evidence" value="ECO:0007669"/>
    <property type="project" value="UniProtKB-UniRule"/>
</dbReference>
<comment type="similarity">
    <text evidence="7">Belongs to the lyase 1 family. Argininosuccinate lyase subfamily.</text>
</comment>
<evidence type="ECO:0000259" key="9">
    <source>
        <dbReference type="Pfam" id="PF14698"/>
    </source>
</evidence>
<comment type="catalytic activity">
    <reaction evidence="1 7">
        <text>2-(N(omega)-L-arginino)succinate = fumarate + L-arginine</text>
        <dbReference type="Rhea" id="RHEA:24020"/>
        <dbReference type="ChEBI" id="CHEBI:29806"/>
        <dbReference type="ChEBI" id="CHEBI:32682"/>
        <dbReference type="ChEBI" id="CHEBI:57472"/>
        <dbReference type="EC" id="4.3.2.1"/>
    </reaction>
</comment>
<name>A0A7C5L653_AQUAO</name>
<dbReference type="InterPro" id="IPR000362">
    <property type="entry name" value="Fumarate_lyase_fam"/>
</dbReference>
<evidence type="ECO:0000256" key="1">
    <source>
        <dbReference type="ARBA" id="ARBA00000985"/>
    </source>
</evidence>
<dbReference type="InterPro" id="IPR024083">
    <property type="entry name" value="Fumarase/histidase_N"/>
</dbReference>
<evidence type="ECO:0000256" key="6">
    <source>
        <dbReference type="ARBA" id="ARBA00023239"/>
    </source>
</evidence>
<dbReference type="InterPro" id="IPR008948">
    <property type="entry name" value="L-Aspartase-like"/>
</dbReference>
<sequence length="462" mass="52963">MEKPWSGRFSEDTDRFVEEFTESVSFDRELALEDIKQDIAHIRTLLRAGVLEEEEAKKLIEILKEIEKDVKEGNFVWRSDLEDVHMNIEAELIRRAGEVGGKLHTGRSRNDQIATDERLYMKKASEEILGELKDLRKALIRKAEENIDTVLPAYTHLQRAQPLRLAHYFLAFREMFLKDSERLLDCYRRLDELPLGSGAVSGVDFPLDRFFTAELLGFGRLVRNSLYATAERDFIVEFLSVCALIGTHLSRLAEDLILWSSEEFRYVELPDKLCTGSSIMPQKKNPDVLELVRGKTGRLFGNLITLLTVLKGLPTAYNRDLQEDKEPLFDTVRTLKGSLRGVRKVIEGMRVNREKMEERAGNFTLVTDLANYLVEKGMPFRSAHRTVGALVSYLLEKGKTLEEVTLGELKSFSELFGEDVTELFDPRRVADRRRTYGGTARQEIERMLRVAKREEGIGEPSP</sequence>
<dbReference type="InterPro" id="IPR020557">
    <property type="entry name" value="Fumarate_lyase_CS"/>
</dbReference>
<proteinExistence type="inferred from homology"/>
<dbReference type="PANTHER" id="PTHR43814:SF1">
    <property type="entry name" value="ARGININOSUCCINATE LYASE"/>
    <property type="match status" value="1"/>
</dbReference>
<dbReference type="EMBL" id="DRNB01000086">
    <property type="protein sequence ID" value="HHJ63727.1"/>
    <property type="molecule type" value="Genomic_DNA"/>
</dbReference>
<dbReference type="PRINTS" id="PR00149">
    <property type="entry name" value="FUMRATELYASE"/>
</dbReference>
<dbReference type="InterPro" id="IPR029419">
    <property type="entry name" value="Arg_succ_lyase_C"/>
</dbReference>
<dbReference type="PANTHER" id="PTHR43814">
    <property type="entry name" value="ARGININOSUCCINATE LYASE"/>
    <property type="match status" value="1"/>
</dbReference>
<accession>A0A7C5L653</accession>
<dbReference type="InterPro" id="IPR022761">
    <property type="entry name" value="Fumarate_lyase_N"/>
</dbReference>
<comment type="subcellular location">
    <subcellularLocation>
        <location evidence="7">Cytoplasm</location>
    </subcellularLocation>
</comment>
<evidence type="ECO:0000259" key="8">
    <source>
        <dbReference type="Pfam" id="PF00206"/>
    </source>
</evidence>
<dbReference type="PRINTS" id="PR00145">
    <property type="entry name" value="ARGSUCLYASE"/>
</dbReference>
<dbReference type="EC" id="4.3.2.1" evidence="3 7"/>
<dbReference type="GO" id="GO:0004056">
    <property type="term" value="F:argininosuccinate lyase activity"/>
    <property type="evidence" value="ECO:0007669"/>
    <property type="project" value="UniProtKB-UniRule"/>
</dbReference>
<evidence type="ECO:0000256" key="5">
    <source>
        <dbReference type="ARBA" id="ARBA00022605"/>
    </source>
</evidence>
<dbReference type="GO" id="GO:0005829">
    <property type="term" value="C:cytosol"/>
    <property type="evidence" value="ECO:0007669"/>
    <property type="project" value="TreeGrafter"/>
</dbReference>
<dbReference type="HAMAP" id="MF_00006">
    <property type="entry name" value="Arg_succ_lyase"/>
    <property type="match status" value="1"/>
</dbReference>
<comment type="caution">
    <text evidence="10">The sequence shown here is derived from an EMBL/GenBank/DDBJ whole genome shotgun (WGS) entry which is preliminary data.</text>
</comment>
<dbReference type="SUPFAM" id="SSF48557">
    <property type="entry name" value="L-aspartase-like"/>
    <property type="match status" value="1"/>
</dbReference>
<dbReference type="Gene3D" id="1.10.40.30">
    <property type="entry name" value="Fumarase/aspartase (C-terminal domain)"/>
    <property type="match status" value="1"/>
</dbReference>
<keyword evidence="7" id="KW-0963">Cytoplasm</keyword>
<reference evidence="10" key="1">
    <citation type="journal article" date="2020" name="mSystems">
        <title>Genome- and Community-Level Interaction Insights into Carbon Utilization and Element Cycling Functions of Hydrothermarchaeota in Hydrothermal Sediment.</title>
        <authorList>
            <person name="Zhou Z."/>
            <person name="Liu Y."/>
            <person name="Xu W."/>
            <person name="Pan J."/>
            <person name="Luo Z.H."/>
            <person name="Li M."/>
        </authorList>
    </citation>
    <scope>NUCLEOTIDE SEQUENCE [LARGE SCALE GENOMIC DNA]</scope>
    <source>
        <strain evidence="10">HyVt-501</strain>
    </source>
</reference>
<feature type="domain" description="Argininosuccinate lyase C-terminal" evidence="9">
    <location>
        <begin position="363"/>
        <end position="429"/>
    </location>
</feature>
<evidence type="ECO:0000256" key="2">
    <source>
        <dbReference type="ARBA" id="ARBA00004941"/>
    </source>
</evidence>
<evidence type="ECO:0000313" key="10">
    <source>
        <dbReference type="EMBL" id="HHJ63727.1"/>
    </source>
</evidence>
<dbReference type="Proteomes" id="UP000885792">
    <property type="component" value="Unassembled WGS sequence"/>
</dbReference>
<feature type="domain" description="Fumarate lyase N-terminal" evidence="8">
    <location>
        <begin position="7"/>
        <end position="301"/>
    </location>
</feature>
<dbReference type="PROSITE" id="PS00163">
    <property type="entry name" value="FUMARATE_LYASES"/>
    <property type="match status" value="1"/>
</dbReference>
<dbReference type="AlphaFoldDB" id="A0A7C5L653"/>
<evidence type="ECO:0000256" key="3">
    <source>
        <dbReference type="ARBA" id="ARBA00012338"/>
    </source>
</evidence>
<dbReference type="CDD" id="cd01359">
    <property type="entry name" value="Argininosuccinate_lyase"/>
    <property type="match status" value="1"/>
</dbReference>
<dbReference type="Pfam" id="PF00206">
    <property type="entry name" value="Lyase_1"/>
    <property type="match status" value="1"/>
</dbReference>
<dbReference type="Gene3D" id="1.20.200.10">
    <property type="entry name" value="Fumarase/aspartase (Central domain)"/>
    <property type="match status" value="1"/>
</dbReference>
<keyword evidence="6 7" id="KW-0456">Lyase</keyword>
<evidence type="ECO:0000256" key="7">
    <source>
        <dbReference type="HAMAP-Rule" id="MF_00006"/>
    </source>
</evidence>
<dbReference type="Gene3D" id="1.10.275.10">
    <property type="entry name" value="Fumarase/aspartase (N-terminal domain)"/>
    <property type="match status" value="1"/>
</dbReference>
<evidence type="ECO:0000256" key="4">
    <source>
        <dbReference type="ARBA" id="ARBA00022571"/>
    </source>
</evidence>
<dbReference type="UniPathway" id="UPA00068">
    <property type="reaction ID" value="UER00114"/>
</dbReference>
<organism evidence="10">
    <name type="scientific">Aquifex aeolicus</name>
    <dbReference type="NCBI Taxonomy" id="63363"/>
    <lineage>
        <taxon>Bacteria</taxon>
        <taxon>Pseudomonadati</taxon>
        <taxon>Aquificota</taxon>
        <taxon>Aquificia</taxon>
        <taxon>Aquificales</taxon>
        <taxon>Aquificaceae</taxon>
        <taxon>Aquifex</taxon>
    </lineage>
</organism>
<keyword evidence="5 7" id="KW-0028">Amino-acid biosynthesis</keyword>
<dbReference type="Pfam" id="PF14698">
    <property type="entry name" value="ASL_C2"/>
    <property type="match status" value="1"/>
</dbReference>
<comment type="pathway">
    <text evidence="2 7">Amino-acid biosynthesis; L-arginine biosynthesis; L-arginine from L-ornithine and carbamoyl phosphate: step 3/3.</text>
</comment>
<gene>
    <name evidence="7 10" type="primary">argH</name>
    <name evidence="10" type="ORF">ENJ61_02365</name>
</gene>
<dbReference type="InterPro" id="IPR009049">
    <property type="entry name" value="Argininosuccinate_lyase"/>
</dbReference>
<dbReference type="FunFam" id="1.20.200.10:FF:000002">
    <property type="entry name" value="Argininosuccinate lyase"/>
    <property type="match status" value="1"/>
</dbReference>
<keyword evidence="4 7" id="KW-0055">Arginine biosynthesis</keyword>